<evidence type="ECO:0000256" key="2">
    <source>
        <dbReference type="ARBA" id="ARBA00022771"/>
    </source>
</evidence>
<keyword evidence="2 4" id="KW-0863">Zinc-finger</keyword>
<keyword evidence="1" id="KW-0479">Metal-binding</keyword>
<dbReference type="SMART" id="SM00440">
    <property type="entry name" value="ZnF_C2C2"/>
    <property type="match status" value="1"/>
</dbReference>
<keyword evidence="6" id="KW-0251">Elongation factor</keyword>
<evidence type="ECO:0000313" key="6">
    <source>
        <dbReference type="EMBL" id="QYA18635.1"/>
    </source>
</evidence>
<sequence length="155" mass="17598">MEAARKAVVKRISGLHRHLSSDDSKRAHKLEQQMYAQAKGCKQTYNHLITKVTCRIVQLGSASFESLVNQSSSFWDDITLQELMECDPNTIIEKKKKSMEAQLSGHLIRQNTGNPCPKPNCKGTNIGYTTLQTRGADEPETLYWHCPDCEESWQE</sequence>
<name>A0A8F8PML4_9VIRU</name>
<protein>
    <submittedName>
        <fullName evidence="6">Transcription elongation factor S-II</fullName>
    </submittedName>
</protein>
<dbReference type="GO" id="GO:0008270">
    <property type="term" value="F:zinc ion binding"/>
    <property type="evidence" value="ECO:0007669"/>
    <property type="project" value="UniProtKB-KW"/>
</dbReference>
<organism evidence="6">
    <name type="scientific">Clandestinovirus</name>
    <dbReference type="NCBI Taxonomy" id="2831644"/>
    <lineage>
        <taxon>Viruses</taxon>
    </lineage>
</organism>
<dbReference type="SUPFAM" id="SSF57783">
    <property type="entry name" value="Zinc beta-ribbon"/>
    <property type="match status" value="1"/>
</dbReference>
<evidence type="ECO:0000256" key="3">
    <source>
        <dbReference type="ARBA" id="ARBA00022833"/>
    </source>
</evidence>
<dbReference type="EMBL" id="MZ420154">
    <property type="protein sequence ID" value="QYA18635.1"/>
    <property type="molecule type" value="Genomic_DNA"/>
</dbReference>
<keyword evidence="3" id="KW-0862">Zinc</keyword>
<dbReference type="InterPro" id="IPR001222">
    <property type="entry name" value="Znf_TFIIS"/>
</dbReference>
<dbReference type="GO" id="GO:0006351">
    <property type="term" value="P:DNA-templated transcription"/>
    <property type="evidence" value="ECO:0007669"/>
    <property type="project" value="InterPro"/>
</dbReference>
<evidence type="ECO:0000256" key="4">
    <source>
        <dbReference type="PROSITE-ProRule" id="PRU00472"/>
    </source>
</evidence>
<dbReference type="PROSITE" id="PS51133">
    <property type="entry name" value="ZF_TFIIS_2"/>
    <property type="match status" value="1"/>
</dbReference>
<accession>A0A8F8PML4</accession>
<proteinExistence type="predicted"/>
<dbReference type="GO" id="GO:0003676">
    <property type="term" value="F:nucleic acid binding"/>
    <property type="evidence" value="ECO:0007669"/>
    <property type="project" value="InterPro"/>
</dbReference>
<dbReference type="Gene3D" id="2.20.25.10">
    <property type="match status" value="1"/>
</dbReference>
<evidence type="ECO:0000259" key="5">
    <source>
        <dbReference type="PROSITE" id="PS51133"/>
    </source>
</evidence>
<reference evidence="6" key="1">
    <citation type="submission" date="2021-06" db="EMBL/GenBank/DDBJ databases">
        <authorList>
            <person name="Rolland C."/>
        </authorList>
    </citation>
    <scope>NUCLEOTIDE SEQUENCE</scope>
    <source>
        <strain evidence="6">347.936635</strain>
    </source>
</reference>
<keyword evidence="6" id="KW-0648">Protein biosynthesis</keyword>
<gene>
    <name evidence="6" type="ORF">KOM_12_367</name>
</gene>
<dbReference type="Pfam" id="PF01096">
    <property type="entry name" value="Zn_ribbon_TFIIS"/>
    <property type="match status" value="1"/>
</dbReference>
<feature type="domain" description="TFIIS-type" evidence="5">
    <location>
        <begin position="112"/>
        <end position="154"/>
    </location>
</feature>
<evidence type="ECO:0000256" key="1">
    <source>
        <dbReference type="ARBA" id="ARBA00022723"/>
    </source>
</evidence>